<evidence type="ECO:0000313" key="2">
    <source>
        <dbReference type="Proteomes" id="UP000708208"/>
    </source>
</evidence>
<name>A0A8J2L0I8_9HEXA</name>
<protein>
    <submittedName>
        <fullName evidence="1">Uncharacterized protein</fullName>
    </submittedName>
</protein>
<dbReference type="PANTHER" id="PTHR47412">
    <property type="entry name" value="FI01434P-RELATED"/>
    <property type="match status" value="1"/>
</dbReference>
<proteinExistence type="predicted"/>
<comment type="caution">
    <text evidence="1">The sequence shown here is derived from an EMBL/GenBank/DDBJ whole genome shotgun (WGS) entry which is preliminary data.</text>
</comment>
<keyword evidence="2" id="KW-1185">Reference proteome</keyword>
<dbReference type="PANTHER" id="PTHR47412:SF1">
    <property type="entry name" value="FI01434P-RELATED"/>
    <property type="match status" value="1"/>
</dbReference>
<reference evidence="1" key="1">
    <citation type="submission" date="2021-06" db="EMBL/GenBank/DDBJ databases">
        <authorList>
            <person name="Hodson N. C."/>
            <person name="Mongue J. A."/>
            <person name="Jaron S. K."/>
        </authorList>
    </citation>
    <scope>NUCLEOTIDE SEQUENCE</scope>
</reference>
<organism evidence="1 2">
    <name type="scientific">Allacma fusca</name>
    <dbReference type="NCBI Taxonomy" id="39272"/>
    <lineage>
        <taxon>Eukaryota</taxon>
        <taxon>Metazoa</taxon>
        <taxon>Ecdysozoa</taxon>
        <taxon>Arthropoda</taxon>
        <taxon>Hexapoda</taxon>
        <taxon>Collembola</taxon>
        <taxon>Symphypleona</taxon>
        <taxon>Sminthuridae</taxon>
        <taxon>Allacma</taxon>
    </lineage>
</organism>
<evidence type="ECO:0000313" key="1">
    <source>
        <dbReference type="EMBL" id="CAG7785373.1"/>
    </source>
</evidence>
<dbReference type="AlphaFoldDB" id="A0A8J2L0I8"/>
<dbReference type="Proteomes" id="UP000708208">
    <property type="component" value="Unassembled WGS sequence"/>
</dbReference>
<sequence length="197" mass="23488">IEQYPNPGFISDFLELMQKDGFNSSARRVYVIPHFEVRRAVGLSELPRTKSELQGLFRRKLVFWFHRSICEICHRPPRFDEWINATPTQGLNVFTVGRREGKNMAWEPFYVGTRLEPAFDERFTWESNKDKRIQGYIMCKLEYEYHVLDNAFLLHRPGIKRKQNKSRKMVKENDDLFTKVLIPNLRKLYGKRNVCSI</sequence>
<accession>A0A8J2L0I8</accession>
<dbReference type="OrthoDB" id="9974378at2759"/>
<feature type="non-terminal residue" evidence="1">
    <location>
        <position position="1"/>
    </location>
</feature>
<dbReference type="Pfam" id="PF13896">
    <property type="entry name" value="Glyco_transf_49"/>
    <property type="match status" value="1"/>
</dbReference>
<gene>
    <name evidence="1" type="ORF">AFUS01_LOCUS24002</name>
</gene>
<dbReference type="EMBL" id="CAJVCH010295163">
    <property type="protein sequence ID" value="CAG7785373.1"/>
    <property type="molecule type" value="Genomic_DNA"/>
</dbReference>